<dbReference type="PIRSF" id="PIRSF013171">
    <property type="entry name" value="Pur_nuclsid_perm"/>
    <property type="match status" value="1"/>
</dbReference>
<evidence type="ECO:0000313" key="3">
    <source>
        <dbReference type="Proteomes" id="UP001597203"/>
    </source>
</evidence>
<dbReference type="Pfam" id="PF06516">
    <property type="entry name" value="NUP"/>
    <property type="match status" value="1"/>
</dbReference>
<name>A0ABW3P3R7_9SPHN</name>
<gene>
    <name evidence="2" type="ORF">ACFQ24_16130</name>
</gene>
<proteinExistence type="predicted"/>
<sequence length="362" mass="39912">MFRLMRILPILAAIILPLPSHAQTPPATDCAPGAPCSQPLPVRVVIVTMFEIGADTGDAPGEFQLWKERRKLDIRIPFPQGYHDLYYNPDSRILAMVTGVGTARSGTGVMALGLDPRFDLSHAYWLVAGIAGIDPQDASIGSAAWARYSVDGDLAHEIDAREIPKGWKSGFFPLDKQGPDDRSPPITEGRVFALNPKLTDWAYALTKDMKLPDDRGIAKERARYSGYPNAQKPPFVLMGDQLSAMTFWHGKLLTGWANDWVRYSTSGKGEFVTSAMEETGTLQAITYLDKIEKVDRDRVLVLRSGSNFSMPPPGVAAADYLLRENEGYAGMKASLESLYIVGSKVIDQLVGHWDRYEKAPPE</sequence>
<dbReference type="Proteomes" id="UP001597203">
    <property type="component" value="Unassembled WGS sequence"/>
</dbReference>
<evidence type="ECO:0000256" key="1">
    <source>
        <dbReference type="SAM" id="SignalP"/>
    </source>
</evidence>
<keyword evidence="1" id="KW-0732">Signal</keyword>
<dbReference type="RefSeq" id="WP_380913049.1">
    <property type="nucleotide sequence ID" value="NZ_JBHTLS010000132.1"/>
</dbReference>
<evidence type="ECO:0000313" key="2">
    <source>
        <dbReference type="EMBL" id="MFD1106392.1"/>
    </source>
</evidence>
<comment type="caution">
    <text evidence="2">The sequence shown here is derived from an EMBL/GenBank/DDBJ whole genome shotgun (WGS) entry which is preliminary data.</text>
</comment>
<dbReference type="PANTHER" id="PTHR38643">
    <property type="entry name" value="PURINE NUCLEOSIDE PERMEASE C285.05-RELATED"/>
    <property type="match status" value="1"/>
</dbReference>
<dbReference type="InterPro" id="IPR009486">
    <property type="entry name" value="Pur_nuclsid_perm"/>
</dbReference>
<dbReference type="EMBL" id="JBHTLS010000132">
    <property type="protein sequence ID" value="MFD1106392.1"/>
    <property type="molecule type" value="Genomic_DNA"/>
</dbReference>
<protein>
    <submittedName>
        <fullName evidence="2">Purine nucleoside permease</fullName>
    </submittedName>
</protein>
<dbReference type="PANTHER" id="PTHR38643:SF1">
    <property type="entry name" value="PURINE NUCLEOSIDE PERMEASE C285.05-RELATED"/>
    <property type="match status" value="1"/>
</dbReference>
<feature type="signal peptide" evidence="1">
    <location>
        <begin position="1"/>
        <end position="22"/>
    </location>
</feature>
<keyword evidence="3" id="KW-1185">Reference proteome</keyword>
<reference evidence="3" key="1">
    <citation type="journal article" date="2019" name="Int. J. Syst. Evol. Microbiol.">
        <title>The Global Catalogue of Microorganisms (GCM) 10K type strain sequencing project: providing services to taxonomists for standard genome sequencing and annotation.</title>
        <authorList>
            <consortium name="The Broad Institute Genomics Platform"/>
            <consortium name="The Broad Institute Genome Sequencing Center for Infectious Disease"/>
            <person name="Wu L."/>
            <person name="Ma J."/>
        </authorList>
    </citation>
    <scope>NUCLEOTIDE SEQUENCE [LARGE SCALE GENOMIC DNA]</scope>
    <source>
        <strain evidence="3">CCUG 54329</strain>
    </source>
</reference>
<accession>A0ABW3P3R7</accession>
<organism evidence="2 3">
    <name type="scientific">Sphingobium olei</name>
    <dbReference type="NCBI Taxonomy" id="420955"/>
    <lineage>
        <taxon>Bacteria</taxon>
        <taxon>Pseudomonadati</taxon>
        <taxon>Pseudomonadota</taxon>
        <taxon>Alphaproteobacteria</taxon>
        <taxon>Sphingomonadales</taxon>
        <taxon>Sphingomonadaceae</taxon>
        <taxon>Sphingobium</taxon>
    </lineage>
</organism>
<feature type="chain" id="PRO_5047344214" evidence="1">
    <location>
        <begin position="23"/>
        <end position="362"/>
    </location>
</feature>